<dbReference type="CDD" id="cd06223">
    <property type="entry name" value="PRTases_typeI"/>
    <property type="match status" value="1"/>
</dbReference>
<proteinExistence type="inferred from homology"/>
<dbReference type="AlphaFoldDB" id="A0A516NGI2"/>
<sequence>MGELLDLVLPRTCCGCGAGGFGWCAECAVTLAGPPVRARPRADPGVPCWALAPYAGPARRAVLAVKEQCRRELADPLGLAVARGLDRLRDHARPLVLVPAPSRRSAARRRGGDPVVRTALVAASWLPDCRMARLLRTRPGVRDSVGLSPGDREHNLRGRIITARPSRHAVPIPANAEVVLMDDVLTTGVTARESVRALTGAGVPVRAVFVTCRA</sequence>
<accession>A0A516NGI2</accession>
<dbReference type="KEGG" id="nod:FOH10_03680"/>
<dbReference type="InterPro" id="IPR000836">
    <property type="entry name" value="PRTase_dom"/>
</dbReference>
<dbReference type="SUPFAM" id="SSF53271">
    <property type="entry name" value="PRTase-like"/>
    <property type="match status" value="1"/>
</dbReference>
<dbReference type="InterPro" id="IPR051910">
    <property type="entry name" value="ComF/GntX_DNA_util-trans"/>
</dbReference>
<evidence type="ECO:0000313" key="3">
    <source>
        <dbReference type="Proteomes" id="UP000317039"/>
    </source>
</evidence>
<reference evidence="2 3" key="1">
    <citation type="submission" date="2019-07" db="EMBL/GenBank/DDBJ databases">
        <title>Complete Genome Sequence and Methylome Analysis of Nocardia otitidis-caviarum NEB252.</title>
        <authorList>
            <person name="Fomenkov A."/>
            <person name="Anton B.P."/>
            <person name="Vincze T."/>
            <person name="Roberts R.J."/>
        </authorList>
    </citation>
    <scope>NUCLEOTIDE SEQUENCE [LARGE SCALE GENOMIC DNA]</scope>
    <source>
        <strain evidence="2 3">NEB252</strain>
    </source>
</reference>
<dbReference type="InterPro" id="IPR029057">
    <property type="entry name" value="PRTase-like"/>
</dbReference>
<dbReference type="RefSeq" id="WP_143979625.1">
    <property type="nucleotide sequence ID" value="NZ_CP041695.1"/>
</dbReference>
<dbReference type="PANTHER" id="PTHR47505">
    <property type="entry name" value="DNA UTILIZATION PROTEIN YHGH"/>
    <property type="match status" value="1"/>
</dbReference>
<dbReference type="GeneID" id="80331498"/>
<dbReference type="EMBL" id="CP041695">
    <property type="protein sequence ID" value="QDP77977.1"/>
    <property type="molecule type" value="Genomic_DNA"/>
</dbReference>
<evidence type="ECO:0000313" key="2">
    <source>
        <dbReference type="EMBL" id="QDP77977.1"/>
    </source>
</evidence>
<organism evidence="2 3">
    <name type="scientific">Nocardia otitidiscaviarum</name>
    <dbReference type="NCBI Taxonomy" id="1823"/>
    <lineage>
        <taxon>Bacteria</taxon>
        <taxon>Bacillati</taxon>
        <taxon>Actinomycetota</taxon>
        <taxon>Actinomycetes</taxon>
        <taxon>Mycobacteriales</taxon>
        <taxon>Nocardiaceae</taxon>
        <taxon>Nocardia</taxon>
    </lineage>
</organism>
<comment type="similarity">
    <text evidence="1">Belongs to the ComF/GntX family.</text>
</comment>
<evidence type="ECO:0000256" key="1">
    <source>
        <dbReference type="ARBA" id="ARBA00008007"/>
    </source>
</evidence>
<protein>
    <submittedName>
        <fullName evidence="2">ComF family protein</fullName>
    </submittedName>
</protein>
<dbReference type="Gene3D" id="3.40.50.2020">
    <property type="match status" value="1"/>
</dbReference>
<gene>
    <name evidence="2" type="ORF">FOH10_03680</name>
</gene>
<dbReference type="Proteomes" id="UP000317039">
    <property type="component" value="Chromosome"/>
</dbReference>
<dbReference type="PANTHER" id="PTHR47505:SF1">
    <property type="entry name" value="DNA UTILIZATION PROTEIN YHGH"/>
    <property type="match status" value="1"/>
</dbReference>
<name>A0A516NGI2_9NOCA</name>